<protein>
    <submittedName>
        <fullName evidence="1">Uncharacterized protein</fullName>
    </submittedName>
</protein>
<evidence type="ECO:0000313" key="2">
    <source>
        <dbReference type="Proteomes" id="UP000019484"/>
    </source>
</evidence>
<keyword evidence="2" id="KW-1185">Reference proteome</keyword>
<dbReference type="AlphaFoldDB" id="W9Y4A0"/>
<evidence type="ECO:0000313" key="1">
    <source>
        <dbReference type="EMBL" id="EXJ87647.1"/>
    </source>
</evidence>
<name>W9Y4A0_9EURO</name>
<organism evidence="1 2">
    <name type="scientific">Capronia coronata CBS 617.96</name>
    <dbReference type="NCBI Taxonomy" id="1182541"/>
    <lineage>
        <taxon>Eukaryota</taxon>
        <taxon>Fungi</taxon>
        <taxon>Dikarya</taxon>
        <taxon>Ascomycota</taxon>
        <taxon>Pezizomycotina</taxon>
        <taxon>Eurotiomycetes</taxon>
        <taxon>Chaetothyriomycetidae</taxon>
        <taxon>Chaetothyriales</taxon>
        <taxon>Herpotrichiellaceae</taxon>
        <taxon>Capronia</taxon>
    </lineage>
</organism>
<accession>W9Y4A0</accession>
<dbReference type="Proteomes" id="UP000019484">
    <property type="component" value="Unassembled WGS sequence"/>
</dbReference>
<sequence>MCQLYMKAADVGKLKGETRLGRYVFFTAPPSYPKNMRETGIHDLVCGRYIRDEFHREPNINNQMMRNARELIMQCYYKSGTTPKIVQMSGTPIRLGARDLVGIASLWSLCIMFKQTG</sequence>
<dbReference type="HOGENOM" id="CLU_2084568_0_0_1"/>
<dbReference type="GeneID" id="19159452"/>
<gene>
    <name evidence="1" type="ORF">A1O1_04571</name>
</gene>
<proteinExistence type="predicted"/>
<dbReference type="EMBL" id="AMWN01000004">
    <property type="protein sequence ID" value="EXJ87647.1"/>
    <property type="molecule type" value="Genomic_DNA"/>
</dbReference>
<reference evidence="1 2" key="1">
    <citation type="submission" date="2013-03" db="EMBL/GenBank/DDBJ databases">
        <title>The Genome Sequence of Capronia coronata CBS 617.96.</title>
        <authorList>
            <consortium name="The Broad Institute Genomics Platform"/>
            <person name="Cuomo C."/>
            <person name="de Hoog S."/>
            <person name="Gorbushina A."/>
            <person name="Walker B."/>
            <person name="Young S.K."/>
            <person name="Zeng Q."/>
            <person name="Gargeya S."/>
            <person name="Fitzgerald M."/>
            <person name="Haas B."/>
            <person name="Abouelleil A."/>
            <person name="Allen A.W."/>
            <person name="Alvarado L."/>
            <person name="Arachchi H.M."/>
            <person name="Berlin A.M."/>
            <person name="Chapman S.B."/>
            <person name="Gainer-Dewar J."/>
            <person name="Goldberg J."/>
            <person name="Griggs A."/>
            <person name="Gujja S."/>
            <person name="Hansen M."/>
            <person name="Howarth C."/>
            <person name="Imamovic A."/>
            <person name="Ireland A."/>
            <person name="Larimer J."/>
            <person name="McCowan C."/>
            <person name="Murphy C."/>
            <person name="Pearson M."/>
            <person name="Poon T.W."/>
            <person name="Priest M."/>
            <person name="Roberts A."/>
            <person name="Saif S."/>
            <person name="Shea T."/>
            <person name="Sisk P."/>
            <person name="Sykes S."/>
            <person name="Wortman J."/>
            <person name="Nusbaum C."/>
            <person name="Birren B."/>
        </authorList>
    </citation>
    <scope>NUCLEOTIDE SEQUENCE [LARGE SCALE GENOMIC DNA]</scope>
    <source>
        <strain evidence="1 2">CBS 617.96</strain>
    </source>
</reference>
<dbReference type="RefSeq" id="XP_007723653.1">
    <property type="nucleotide sequence ID" value="XM_007725463.1"/>
</dbReference>
<comment type="caution">
    <text evidence="1">The sequence shown here is derived from an EMBL/GenBank/DDBJ whole genome shotgun (WGS) entry which is preliminary data.</text>
</comment>